<gene>
    <name evidence="1" type="ORF">WH47_00574</name>
</gene>
<dbReference type="EMBL" id="KQ414982">
    <property type="protein sequence ID" value="KOC59030.1"/>
    <property type="molecule type" value="Genomic_DNA"/>
</dbReference>
<dbReference type="Proteomes" id="UP000053825">
    <property type="component" value="Unassembled WGS sequence"/>
</dbReference>
<protein>
    <submittedName>
        <fullName evidence="1">Uncharacterized protein</fullName>
    </submittedName>
</protein>
<keyword evidence="2" id="KW-1185">Reference proteome</keyword>
<name>A0A0L7QKD3_9HYME</name>
<evidence type="ECO:0000313" key="2">
    <source>
        <dbReference type="Proteomes" id="UP000053825"/>
    </source>
</evidence>
<evidence type="ECO:0000313" key="1">
    <source>
        <dbReference type="EMBL" id="KOC59030.1"/>
    </source>
</evidence>
<accession>A0A0L7QKD3</accession>
<organism evidence="1 2">
    <name type="scientific">Habropoda laboriosa</name>
    <dbReference type="NCBI Taxonomy" id="597456"/>
    <lineage>
        <taxon>Eukaryota</taxon>
        <taxon>Metazoa</taxon>
        <taxon>Ecdysozoa</taxon>
        <taxon>Arthropoda</taxon>
        <taxon>Hexapoda</taxon>
        <taxon>Insecta</taxon>
        <taxon>Pterygota</taxon>
        <taxon>Neoptera</taxon>
        <taxon>Endopterygota</taxon>
        <taxon>Hymenoptera</taxon>
        <taxon>Apocrita</taxon>
        <taxon>Aculeata</taxon>
        <taxon>Apoidea</taxon>
        <taxon>Anthophila</taxon>
        <taxon>Apidae</taxon>
        <taxon>Habropoda</taxon>
    </lineage>
</organism>
<reference evidence="1 2" key="1">
    <citation type="submission" date="2015-07" db="EMBL/GenBank/DDBJ databases">
        <title>The genome of Habropoda laboriosa.</title>
        <authorList>
            <person name="Pan H."/>
            <person name="Kapheim K."/>
        </authorList>
    </citation>
    <scope>NUCLEOTIDE SEQUENCE [LARGE SCALE GENOMIC DNA]</scope>
    <source>
        <strain evidence="1">0110345459</strain>
    </source>
</reference>
<dbReference type="AlphaFoldDB" id="A0A0L7QKD3"/>
<sequence>MTATVEDYYDGSRSFSWLANFIDLPIDQVSDYFLSIFLPKHSLLLICLSTAQKEGASIEL</sequence>
<proteinExistence type="predicted"/>